<evidence type="ECO:0000259" key="4">
    <source>
        <dbReference type="PROSITE" id="PS50995"/>
    </source>
</evidence>
<keyword evidence="6" id="KW-1185">Reference proteome</keyword>
<accession>A0A1Y2MU35</accession>
<dbReference type="PANTHER" id="PTHR33164">
    <property type="entry name" value="TRANSCRIPTIONAL REGULATOR, MARR FAMILY"/>
    <property type="match status" value="1"/>
</dbReference>
<dbReference type="Pfam" id="PF12802">
    <property type="entry name" value="MarR_2"/>
    <property type="match status" value="1"/>
</dbReference>
<dbReference type="InterPro" id="IPR039422">
    <property type="entry name" value="MarR/SlyA-like"/>
</dbReference>
<name>A0A1Y2MU35_PSEAH</name>
<dbReference type="InterPro" id="IPR036388">
    <property type="entry name" value="WH-like_DNA-bd_sf"/>
</dbReference>
<dbReference type="GO" id="GO:0003677">
    <property type="term" value="F:DNA binding"/>
    <property type="evidence" value="ECO:0007669"/>
    <property type="project" value="UniProtKB-KW"/>
</dbReference>
<dbReference type="Proteomes" id="UP000194360">
    <property type="component" value="Unassembled WGS sequence"/>
</dbReference>
<keyword evidence="3" id="KW-0804">Transcription</keyword>
<dbReference type="GO" id="GO:0006950">
    <property type="term" value="P:response to stress"/>
    <property type="evidence" value="ECO:0007669"/>
    <property type="project" value="TreeGrafter"/>
</dbReference>
<dbReference type="InterPro" id="IPR036390">
    <property type="entry name" value="WH_DNA-bd_sf"/>
</dbReference>
<organism evidence="5 6">
    <name type="scientific">Pseudonocardia autotrophica</name>
    <name type="common">Amycolata autotrophica</name>
    <name type="synonym">Nocardia autotrophica</name>
    <dbReference type="NCBI Taxonomy" id="2074"/>
    <lineage>
        <taxon>Bacteria</taxon>
        <taxon>Bacillati</taxon>
        <taxon>Actinomycetota</taxon>
        <taxon>Actinomycetes</taxon>
        <taxon>Pseudonocardiales</taxon>
        <taxon>Pseudonocardiaceae</taxon>
        <taxon>Pseudonocardia</taxon>
    </lineage>
</organism>
<dbReference type="GO" id="GO:0003700">
    <property type="term" value="F:DNA-binding transcription factor activity"/>
    <property type="evidence" value="ECO:0007669"/>
    <property type="project" value="InterPro"/>
</dbReference>
<evidence type="ECO:0000256" key="2">
    <source>
        <dbReference type="ARBA" id="ARBA00023125"/>
    </source>
</evidence>
<comment type="caution">
    <text evidence="5">The sequence shown here is derived from an EMBL/GenBank/DDBJ whole genome shotgun (WGS) entry which is preliminary data.</text>
</comment>
<dbReference type="SUPFAM" id="SSF46785">
    <property type="entry name" value="Winged helix' DNA-binding domain"/>
    <property type="match status" value="1"/>
</dbReference>
<gene>
    <name evidence="5" type="ORF">BG845_03885</name>
</gene>
<feature type="domain" description="HTH marR-type" evidence="4">
    <location>
        <begin position="14"/>
        <end position="145"/>
    </location>
</feature>
<dbReference type="Gene3D" id="1.10.10.10">
    <property type="entry name" value="Winged helix-like DNA-binding domain superfamily/Winged helix DNA-binding domain"/>
    <property type="match status" value="1"/>
</dbReference>
<evidence type="ECO:0000256" key="3">
    <source>
        <dbReference type="ARBA" id="ARBA00023163"/>
    </source>
</evidence>
<dbReference type="EMBL" id="MIGB01000021">
    <property type="protein sequence ID" value="OSY38683.1"/>
    <property type="molecule type" value="Genomic_DNA"/>
</dbReference>
<evidence type="ECO:0000313" key="5">
    <source>
        <dbReference type="EMBL" id="OSY38683.1"/>
    </source>
</evidence>
<dbReference type="AlphaFoldDB" id="A0A1Y2MU35"/>
<reference evidence="5 6" key="1">
    <citation type="submission" date="2016-09" db="EMBL/GenBank/DDBJ databases">
        <title>Pseudonocardia autotrophica DSM535, a candidate organism with high potential of specific P450 cytochromes.</title>
        <authorList>
            <person name="Grumaz C."/>
            <person name="Vainshtein Y."/>
            <person name="Kirstahler P."/>
            <person name="Sohn K."/>
        </authorList>
    </citation>
    <scope>NUCLEOTIDE SEQUENCE [LARGE SCALE GENOMIC DNA]</scope>
    <source>
        <strain evidence="5 6">DSM 535</strain>
    </source>
</reference>
<keyword evidence="2" id="KW-0238">DNA-binding</keyword>
<dbReference type="STRING" id="2074.BG845_03885"/>
<evidence type="ECO:0000313" key="6">
    <source>
        <dbReference type="Proteomes" id="UP000194360"/>
    </source>
</evidence>
<evidence type="ECO:0000256" key="1">
    <source>
        <dbReference type="ARBA" id="ARBA00023015"/>
    </source>
</evidence>
<dbReference type="PROSITE" id="PS50995">
    <property type="entry name" value="HTH_MARR_2"/>
    <property type="match status" value="1"/>
</dbReference>
<keyword evidence="1" id="KW-0805">Transcription regulation</keyword>
<protein>
    <submittedName>
        <fullName evidence="5">MarR family protein</fullName>
    </submittedName>
</protein>
<dbReference type="InterPro" id="IPR000835">
    <property type="entry name" value="HTH_MarR-typ"/>
</dbReference>
<sequence>MVESDVRPGCVQVNDETLRLLSMAERGATQRLDDALRSVGADLDQWRVLSLLAERGGCPMNVVAEHALLLAPKCSKLVDRMVSANLVLRRPDEHDRRRVLIFASARGREALAHWDSAVADVRQRFSEIVGPDAALLDELLRRITAGLERAAEPDPAAS</sequence>
<dbReference type="PANTHER" id="PTHR33164:SF64">
    <property type="entry name" value="TRANSCRIPTIONAL REGULATOR SLYA"/>
    <property type="match status" value="1"/>
</dbReference>
<dbReference type="SMART" id="SM00347">
    <property type="entry name" value="HTH_MARR"/>
    <property type="match status" value="1"/>
</dbReference>
<proteinExistence type="predicted"/>